<dbReference type="EMBL" id="KB468124">
    <property type="protein sequence ID" value="PCH42302.1"/>
    <property type="molecule type" value="Genomic_DNA"/>
</dbReference>
<proteinExistence type="predicted"/>
<feature type="non-terminal residue" evidence="1">
    <location>
        <position position="242"/>
    </location>
</feature>
<dbReference type="Proteomes" id="UP000218811">
    <property type="component" value="Unassembled WGS sequence"/>
</dbReference>
<evidence type="ECO:0000313" key="1">
    <source>
        <dbReference type="EMBL" id="PCH42302.1"/>
    </source>
</evidence>
<gene>
    <name evidence="1" type="ORF">WOLCODRAFT_137832</name>
</gene>
<keyword evidence="2" id="KW-1185">Reference proteome</keyword>
<dbReference type="AlphaFoldDB" id="A0A2H3JJE5"/>
<organism evidence="1 2">
    <name type="scientific">Wolfiporia cocos (strain MD-104)</name>
    <name type="common">Brown rot fungus</name>
    <dbReference type="NCBI Taxonomy" id="742152"/>
    <lineage>
        <taxon>Eukaryota</taxon>
        <taxon>Fungi</taxon>
        <taxon>Dikarya</taxon>
        <taxon>Basidiomycota</taxon>
        <taxon>Agaricomycotina</taxon>
        <taxon>Agaricomycetes</taxon>
        <taxon>Polyporales</taxon>
        <taxon>Phaeolaceae</taxon>
        <taxon>Wolfiporia</taxon>
    </lineage>
</organism>
<name>A0A2H3JJE5_WOLCO</name>
<accession>A0A2H3JJE5</accession>
<evidence type="ECO:0000313" key="2">
    <source>
        <dbReference type="Proteomes" id="UP000218811"/>
    </source>
</evidence>
<sequence>MAGEAMPDDITPSQYDSSFRFRVKRLLRSFIKFHEGSLDLSGRSERRYCSLKDRVSAFVRDVELVERHATRYETEVEDFPPGTYYTVAYYNVEPAHILADFEAKYRLSCVGNSLGAIFQDAARSLILGDDSFLLDDDLDADITQYRERFQTEVNFLQSRTDIMQRIDSLVIYSSWGVGSLEKVGLEPGSPTHGEFFAPVERGIARVLDGSFNLRRLRMANLGITGSMIWAISSMRSLSFLVL</sequence>
<protein>
    <submittedName>
        <fullName evidence="1">Uncharacterized protein</fullName>
    </submittedName>
</protein>
<reference evidence="1 2" key="1">
    <citation type="journal article" date="2012" name="Science">
        <title>The Paleozoic origin of enzymatic lignin decomposition reconstructed from 31 fungal genomes.</title>
        <authorList>
            <person name="Floudas D."/>
            <person name="Binder M."/>
            <person name="Riley R."/>
            <person name="Barry K."/>
            <person name="Blanchette R.A."/>
            <person name="Henrissat B."/>
            <person name="Martinez A.T."/>
            <person name="Otillar R."/>
            <person name="Spatafora J.W."/>
            <person name="Yadav J.S."/>
            <person name="Aerts A."/>
            <person name="Benoit I."/>
            <person name="Boyd A."/>
            <person name="Carlson A."/>
            <person name="Copeland A."/>
            <person name="Coutinho P.M."/>
            <person name="de Vries R.P."/>
            <person name="Ferreira P."/>
            <person name="Findley K."/>
            <person name="Foster B."/>
            <person name="Gaskell J."/>
            <person name="Glotzer D."/>
            <person name="Gorecki P."/>
            <person name="Heitman J."/>
            <person name="Hesse C."/>
            <person name="Hori C."/>
            <person name="Igarashi K."/>
            <person name="Jurgens J.A."/>
            <person name="Kallen N."/>
            <person name="Kersten P."/>
            <person name="Kohler A."/>
            <person name="Kuees U."/>
            <person name="Kumar T.K.A."/>
            <person name="Kuo A."/>
            <person name="LaButti K."/>
            <person name="Larrondo L.F."/>
            <person name="Lindquist E."/>
            <person name="Ling A."/>
            <person name="Lombard V."/>
            <person name="Lucas S."/>
            <person name="Lundell T."/>
            <person name="Martin R."/>
            <person name="McLaughlin D.J."/>
            <person name="Morgenstern I."/>
            <person name="Morin E."/>
            <person name="Murat C."/>
            <person name="Nagy L.G."/>
            <person name="Nolan M."/>
            <person name="Ohm R.A."/>
            <person name="Patyshakuliyeva A."/>
            <person name="Rokas A."/>
            <person name="Ruiz-Duenas F.J."/>
            <person name="Sabat G."/>
            <person name="Salamov A."/>
            <person name="Samejima M."/>
            <person name="Schmutz J."/>
            <person name="Slot J.C."/>
            <person name="St John F."/>
            <person name="Stenlid J."/>
            <person name="Sun H."/>
            <person name="Sun S."/>
            <person name="Syed K."/>
            <person name="Tsang A."/>
            <person name="Wiebenga A."/>
            <person name="Young D."/>
            <person name="Pisabarro A."/>
            <person name="Eastwood D.C."/>
            <person name="Martin F."/>
            <person name="Cullen D."/>
            <person name="Grigoriev I.V."/>
            <person name="Hibbett D.S."/>
        </authorList>
    </citation>
    <scope>NUCLEOTIDE SEQUENCE [LARGE SCALE GENOMIC DNA]</scope>
    <source>
        <strain evidence="1 2">MD-104</strain>
    </source>
</reference>